<name>A0ABS3CTE0_9ALTE</name>
<protein>
    <submittedName>
        <fullName evidence="2">Glycosyltransferase</fullName>
    </submittedName>
</protein>
<dbReference type="Gene3D" id="3.40.50.2000">
    <property type="entry name" value="Glycogen Phosphorylase B"/>
    <property type="match status" value="2"/>
</dbReference>
<dbReference type="Pfam" id="PF13579">
    <property type="entry name" value="Glyco_trans_4_4"/>
    <property type="match status" value="1"/>
</dbReference>
<evidence type="ECO:0000313" key="3">
    <source>
        <dbReference type="Proteomes" id="UP000663992"/>
    </source>
</evidence>
<organism evidence="2 3">
    <name type="scientific">Bowmanella yangjiangensis</name>
    <dbReference type="NCBI Taxonomy" id="2811230"/>
    <lineage>
        <taxon>Bacteria</taxon>
        <taxon>Pseudomonadati</taxon>
        <taxon>Pseudomonadota</taxon>
        <taxon>Gammaproteobacteria</taxon>
        <taxon>Alteromonadales</taxon>
        <taxon>Alteromonadaceae</taxon>
        <taxon>Bowmanella</taxon>
    </lineage>
</organism>
<dbReference type="SUPFAM" id="SSF53756">
    <property type="entry name" value="UDP-Glycosyltransferase/glycogen phosphorylase"/>
    <property type="match status" value="1"/>
</dbReference>
<gene>
    <name evidence="2" type="ORF">J0A65_10945</name>
</gene>
<evidence type="ECO:0000313" key="2">
    <source>
        <dbReference type="EMBL" id="MBN7820384.1"/>
    </source>
</evidence>
<accession>A0ABS3CTE0</accession>
<dbReference type="Proteomes" id="UP000663992">
    <property type="component" value="Unassembled WGS sequence"/>
</dbReference>
<reference evidence="2 3" key="1">
    <citation type="submission" date="2021-03" db="EMBL/GenBank/DDBJ databases">
        <title>novel species isolated from a fishpond in China.</title>
        <authorList>
            <person name="Lu H."/>
            <person name="Cai Z."/>
        </authorList>
    </citation>
    <scope>NUCLEOTIDE SEQUENCE [LARGE SCALE GENOMIC DNA]</scope>
    <source>
        <strain evidence="2 3">Y57</strain>
    </source>
</reference>
<feature type="domain" description="Glycosyltransferase subfamily 4-like N-terminal" evidence="1">
    <location>
        <begin position="52"/>
        <end position="190"/>
    </location>
</feature>
<sequence>MQRTLRFSQYLGEFGWHPMVLTVNPAAHENISNGLDVPEQVVVKRSLCLDTARHLAFRGKYLNCLAWPDRWSSWIFSAVPKGLLLNWQFKPDVIWSTYPIATAHYIGWAISRLTGKPWVADFRDPMVEFNAVTQHWAPADRYVRKFRLWIEKQAAKHAAKLVFCTDGAKQICFERYPWMDPSKLCVIENGYDEKVFQDISAQVSIPPPEAEKRKKTLLHSGVLYYSSDRNPQVFLQAVRELKECGKVSSDNLEIIFRASGYDSVYQDMINQLGLDDIVRLAPAIPYQQALTEMANVDGLLIFQGATSNPAVPAKLYEYLRCHKPILGLVDEQGETAKLLADFDMHCRAPLDDVAKIQTNLQAFMDALGGAPKAEHLVKIQQYSRRSLTARLAQTLNELVEIRDNQSDNLKH</sequence>
<keyword evidence="3" id="KW-1185">Reference proteome</keyword>
<dbReference type="EMBL" id="JAFKCS010000009">
    <property type="protein sequence ID" value="MBN7820384.1"/>
    <property type="molecule type" value="Genomic_DNA"/>
</dbReference>
<proteinExistence type="predicted"/>
<dbReference type="InterPro" id="IPR028098">
    <property type="entry name" value="Glyco_trans_4-like_N"/>
</dbReference>
<dbReference type="RefSeq" id="WP_206594220.1">
    <property type="nucleotide sequence ID" value="NZ_JAFKCS010000009.1"/>
</dbReference>
<comment type="caution">
    <text evidence="2">The sequence shown here is derived from an EMBL/GenBank/DDBJ whole genome shotgun (WGS) entry which is preliminary data.</text>
</comment>
<evidence type="ECO:0000259" key="1">
    <source>
        <dbReference type="Pfam" id="PF13579"/>
    </source>
</evidence>